<evidence type="ECO:0000313" key="3">
    <source>
        <dbReference type="Proteomes" id="UP000694904"/>
    </source>
</evidence>
<feature type="chain" id="PRO_5046374714" evidence="2">
    <location>
        <begin position="21"/>
        <end position="377"/>
    </location>
</feature>
<evidence type="ECO:0000256" key="1">
    <source>
        <dbReference type="SAM" id="MobiDB-lite"/>
    </source>
</evidence>
<dbReference type="RefSeq" id="XP_017868850.1">
    <property type="nucleotide sequence ID" value="XM_018013361.1"/>
</dbReference>
<protein>
    <submittedName>
        <fullName evidence="4">Uncharacterized protein LOC108617545</fullName>
    </submittedName>
</protein>
<reference evidence="3" key="1">
    <citation type="journal article" date="1997" name="Nucleic Acids Res.">
        <title>tRNAscan-SE: a program for improved detection of transfer RNA genes in genomic sequence.</title>
        <authorList>
            <person name="Lowe T.M."/>
            <person name="Eddy S.R."/>
        </authorList>
    </citation>
    <scope>NUCLEOTIDE SEQUENCE [LARGE SCALE GENOMIC DNA]</scope>
</reference>
<dbReference type="GeneID" id="108617545"/>
<feature type="signal peptide" evidence="2">
    <location>
        <begin position="1"/>
        <end position="20"/>
    </location>
</feature>
<feature type="region of interest" description="Disordered" evidence="1">
    <location>
        <begin position="148"/>
        <end position="167"/>
    </location>
</feature>
<keyword evidence="3" id="KW-1185">Reference proteome</keyword>
<evidence type="ECO:0000313" key="4">
    <source>
        <dbReference type="RefSeq" id="XP_017868850.1"/>
    </source>
</evidence>
<gene>
    <name evidence="4" type="primary">LOC108617545</name>
</gene>
<evidence type="ECO:0000256" key="2">
    <source>
        <dbReference type="SAM" id="SignalP"/>
    </source>
</evidence>
<keyword evidence="2" id="KW-0732">Signal</keyword>
<reference evidence="4" key="3">
    <citation type="submission" date="2025-08" db="UniProtKB">
        <authorList>
            <consortium name="RefSeq"/>
        </authorList>
    </citation>
    <scope>IDENTIFICATION</scope>
    <source>
        <tissue evidence="4">Whole organism</tissue>
    </source>
</reference>
<sequence length="377" mass="42100">MFAELLKFLLHLALWQCISGRIPLMPKLYGQDSAIIVDTDKLRLNPKLQNGIYYNIPAFKLIHPITHNPSSITYTETAVPRGAGEYPKDLIDIARTKLGFKRIDQLPSLSELGSLLGTSNDDETIKYVRSLTSTDQGIALMKAYLESTDSNNDSKDKPEANDNYNNADFDVDYDATPSRLDIPVTTPQMETGGLMKGVNEFINQYKLWPGLDNSTKSRRLPYKHMLVAPVQPNSNHKQSLTPALRPLLLRSPLPYHYPIPLRPVLFPKPMTTTTKPAPVSNDANTDLRPPHLNTPKGTTSDLVAPHVHELARIANISPDLLDSFLQQQPKLAELAKRFSRLPLAQQHSKAIDSQLFMAVKRALAQDNLKRLLGASQT</sequence>
<reference evidence="3" key="2">
    <citation type="journal article" date="2016" name="G3 (Bethesda)">
        <title>Genome Evolution in Three Species of Cactophilic Drosophila.</title>
        <authorList>
            <person name="Sanchez-Flores A."/>
            <person name="Penazola F."/>
            <person name="Carpinteyro-Ponce J."/>
            <person name="Nazario-Yepiz N."/>
            <person name="Abreu-Goodger C."/>
            <person name="Machado C.A."/>
            <person name="Markow T.A."/>
        </authorList>
    </citation>
    <scope>NUCLEOTIDE SEQUENCE [LARGE SCALE GENOMIC DNA]</scope>
</reference>
<dbReference type="Proteomes" id="UP000694904">
    <property type="component" value="Chromosome 5"/>
</dbReference>
<name>A0ABM1PNR4_DROAR</name>
<proteinExistence type="predicted"/>
<accession>A0ABM1PNR4</accession>
<organism evidence="3 4">
    <name type="scientific">Drosophila arizonae</name>
    <name type="common">Fruit fly</name>
    <dbReference type="NCBI Taxonomy" id="7263"/>
    <lineage>
        <taxon>Eukaryota</taxon>
        <taxon>Metazoa</taxon>
        <taxon>Ecdysozoa</taxon>
        <taxon>Arthropoda</taxon>
        <taxon>Hexapoda</taxon>
        <taxon>Insecta</taxon>
        <taxon>Pterygota</taxon>
        <taxon>Neoptera</taxon>
        <taxon>Endopterygota</taxon>
        <taxon>Diptera</taxon>
        <taxon>Brachycera</taxon>
        <taxon>Muscomorpha</taxon>
        <taxon>Ephydroidea</taxon>
        <taxon>Drosophilidae</taxon>
        <taxon>Drosophila</taxon>
    </lineage>
</organism>